<dbReference type="EMBL" id="JGDJ01000066">
    <property type="protein sequence ID" value="EXZ31158.1"/>
    <property type="molecule type" value="Genomic_DNA"/>
</dbReference>
<name>A0A015XHR8_BACFG</name>
<proteinExistence type="predicted"/>
<accession>A0A015XHR8</accession>
<dbReference type="AlphaFoldDB" id="A0A015XHR8"/>
<organism evidence="1 2">
    <name type="scientific">Bacteroides fragilis str. S36L11</name>
    <dbReference type="NCBI Taxonomy" id="1339327"/>
    <lineage>
        <taxon>Bacteria</taxon>
        <taxon>Pseudomonadati</taxon>
        <taxon>Bacteroidota</taxon>
        <taxon>Bacteroidia</taxon>
        <taxon>Bacteroidales</taxon>
        <taxon>Bacteroidaceae</taxon>
        <taxon>Bacteroides</taxon>
    </lineage>
</organism>
<comment type="caution">
    <text evidence="1">The sequence shown here is derived from an EMBL/GenBank/DDBJ whole genome shotgun (WGS) entry which is preliminary data.</text>
</comment>
<sequence length="40" mass="4778">MHCYIGYKLSYEADAEKIFLQIEILVITYGLHYQELINLK</sequence>
<dbReference type="Proteomes" id="UP000022082">
    <property type="component" value="Unassembled WGS sequence"/>
</dbReference>
<protein>
    <submittedName>
        <fullName evidence="1">Uncharacterized protein</fullName>
    </submittedName>
</protein>
<gene>
    <name evidence="1" type="ORF">M136_5085</name>
</gene>
<evidence type="ECO:0000313" key="2">
    <source>
        <dbReference type="Proteomes" id="UP000022082"/>
    </source>
</evidence>
<evidence type="ECO:0000313" key="1">
    <source>
        <dbReference type="EMBL" id="EXZ31158.1"/>
    </source>
</evidence>
<reference evidence="1 2" key="1">
    <citation type="submission" date="2014-02" db="EMBL/GenBank/DDBJ databases">
        <authorList>
            <person name="Sears C."/>
            <person name="Carroll K."/>
            <person name="Sack B.R."/>
            <person name="Qadri F."/>
            <person name="Myers L.L."/>
            <person name="Chung G.-T."/>
            <person name="Escheverria P."/>
            <person name="Fraser C.M."/>
            <person name="Sadzewicz L."/>
            <person name="Shefchek K.A."/>
            <person name="Tallon L."/>
            <person name="Das S.P."/>
            <person name="Daugherty S."/>
            <person name="Mongodin E.F."/>
        </authorList>
    </citation>
    <scope>NUCLEOTIDE SEQUENCE [LARGE SCALE GENOMIC DNA]</scope>
    <source>
        <strain evidence="1 2">S36L11</strain>
    </source>
</reference>